<evidence type="ECO:0000313" key="3">
    <source>
        <dbReference type="Proteomes" id="UP000308197"/>
    </source>
</evidence>
<dbReference type="PROSITE" id="PS50011">
    <property type="entry name" value="PROTEIN_KINASE_DOM"/>
    <property type="match status" value="1"/>
</dbReference>
<sequence length="377" mass="44323">MPSAVRQSFAELLVPEADDLGRLTKGEIWWRNCVRWLELEPYAGYVLPPRFRQDWRPSWKEHPKRHPSEFEDWYRYENANIVDAIRLKDKRHVALKRIDLTTARGMNEVEVVNWLYSPDRGDPDNHTVPLLEQLLEDDQKILVMPFLRQCDDPAWDTVGEVMSFLKQVFEGVAYMHRMSVAHREIKAASIMYDPTNLYPDGYHPIVRDKRSDLKGIAKRRTRTDCPVTYYFVGFGSAKRYWDVTRRPLEFPPVDRNMTVHEVLQLDDRPSDPFMDDIRCLGQMVRTVILMKYRRVSFLAPLVKDMLQESASKRPTAADVVRRFNSLQGALTERQLRARLVPVYEGTLLGLCRNIRHTFRMLRWKCRDKVAVPLPPEP</sequence>
<dbReference type="Gene3D" id="1.10.510.10">
    <property type="entry name" value="Transferase(Phosphotransferase) domain 1"/>
    <property type="match status" value="1"/>
</dbReference>
<dbReference type="EMBL" id="ML210993">
    <property type="protein sequence ID" value="TFK92726.1"/>
    <property type="molecule type" value="Genomic_DNA"/>
</dbReference>
<name>A0A5C3PSX2_9APHY</name>
<feature type="domain" description="Protein kinase" evidence="1">
    <location>
        <begin position="59"/>
        <end position="377"/>
    </location>
</feature>
<dbReference type="InParanoid" id="A0A5C3PSX2"/>
<organism evidence="2 3">
    <name type="scientific">Polyporus arcularius HHB13444</name>
    <dbReference type="NCBI Taxonomy" id="1314778"/>
    <lineage>
        <taxon>Eukaryota</taxon>
        <taxon>Fungi</taxon>
        <taxon>Dikarya</taxon>
        <taxon>Basidiomycota</taxon>
        <taxon>Agaricomycotina</taxon>
        <taxon>Agaricomycetes</taxon>
        <taxon>Polyporales</taxon>
        <taxon>Polyporaceae</taxon>
        <taxon>Polyporus</taxon>
    </lineage>
</organism>
<proteinExistence type="predicted"/>
<dbReference type="Proteomes" id="UP000308197">
    <property type="component" value="Unassembled WGS sequence"/>
</dbReference>
<dbReference type="GO" id="GO:0005524">
    <property type="term" value="F:ATP binding"/>
    <property type="evidence" value="ECO:0007669"/>
    <property type="project" value="InterPro"/>
</dbReference>
<dbReference type="SMART" id="SM00220">
    <property type="entry name" value="S_TKc"/>
    <property type="match status" value="1"/>
</dbReference>
<gene>
    <name evidence="2" type="ORF">K466DRAFT_650289</name>
</gene>
<keyword evidence="3" id="KW-1185">Reference proteome</keyword>
<dbReference type="AlphaFoldDB" id="A0A5C3PSX2"/>
<evidence type="ECO:0000259" key="1">
    <source>
        <dbReference type="PROSITE" id="PS50011"/>
    </source>
</evidence>
<reference evidence="2 3" key="1">
    <citation type="journal article" date="2019" name="Nat. Ecol. Evol.">
        <title>Megaphylogeny resolves global patterns of mushroom evolution.</title>
        <authorList>
            <person name="Varga T."/>
            <person name="Krizsan K."/>
            <person name="Foldi C."/>
            <person name="Dima B."/>
            <person name="Sanchez-Garcia M."/>
            <person name="Sanchez-Ramirez S."/>
            <person name="Szollosi G.J."/>
            <person name="Szarkandi J.G."/>
            <person name="Papp V."/>
            <person name="Albert L."/>
            <person name="Andreopoulos W."/>
            <person name="Angelini C."/>
            <person name="Antonin V."/>
            <person name="Barry K.W."/>
            <person name="Bougher N.L."/>
            <person name="Buchanan P."/>
            <person name="Buyck B."/>
            <person name="Bense V."/>
            <person name="Catcheside P."/>
            <person name="Chovatia M."/>
            <person name="Cooper J."/>
            <person name="Damon W."/>
            <person name="Desjardin D."/>
            <person name="Finy P."/>
            <person name="Geml J."/>
            <person name="Haridas S."/>
            <person name="Hughes K."/>
            <person name="Justo A."/>
            <person name="Karasinski D."/>
            <person name="Kautmanova I."/>
            <person name="Kiss B."/>
            <person name="Kocsube S."/>
            <person name="Kotiranta H."/>
            <person name="LaButti K.M."/>
            <person name="Lechner B.E."/>
            <person name="Liimatainen K."/>
            <person name="Lipzen A."/>
            <person name="Lukacs Z."/>
            <person name="Mihaltcheva S."/>
            <person name="Morgado L.N."/>
            <person name="Niskanen T."/>
            <person name="Noordeloos M.E."/>
            <person name="Ohm R.A."/>
            <person name="Ortiz-Santana B."/>
            <person name="Ovrebo C."/>
            <person name="Racz N."/>
            <person name="Riley R."/>
            <person name="Savchenko A."/>
            <person name="Shiryaev A."/>
            <person name="Soop K."/>
            <person name="Spirin V."/>
            <person name="Szebenyi C."/>
            <person name="Tomsovsky M."/>
            <person name="Tulloss R.E."/>
            <person name="Uehling J."/>
            <person name="Grigoriev I.V."/>
            <person name="Vagvolgyi C."/>
            <person name="Papp T."/>
            <person name="Martin F.M."/>
            <person name="Miettinen O."/>
            <person name="Hibbett D.S."/>
            <person name="Nagy L.G."/>
        </authorList>
    </citation>
    <scope>NUCLEOTIDE SEQUENCE [LARGE SCALE GENOMIC DNA]</scope>
    <source>
        <strain evidence="2 3">HHB13444</strain>
    </source>
</reference>
<dbReference type="GO" id="GO:0004672">
    <property type="term" value="F:protein kinase activity"/>
    <property type="evidence" value="ECO:0007669"/>
    <property type="project" value="InterPro"/>
</dbReference>
<accession>A0A5C3PSX2</accession>
<dbReference type="InterPro" id="IPR011009">
    <property type="entry name" value="Kinase-like_dom_sf"/>
</dbReference>
<protein>
    <recommendedName>
        <fullName evidence="1">Protein kinase domain-containing protein</fullName>
    </recommendedName>
</protein>
<evidence type="ECO:0000313" key="2">
    <source>
        <dbReference type="EMBL" id="TFK92726.1"/>
    </source>
</evidence>
<dbReference type="STRING" id="1314778.A0A5C3PSX2"/>
<dbReference type="InterPro" id="IPR000719">
    <property type="entry name" value="Prot_kinase_dom"/>
</dbReference>
<dbReference type="SUPFAM" id="SSF56112">
    <property type="entry name" value="Protein kinase-like (PK-like)"/>
    <property type="match status" value="1"/>
</dbReference>